<keyword evidence="1" id="KW-0812">Transmembrane</keyword>
<accession>A0AA39MGG7</accession>
<dbReference type="EMBL" id="JAUEPT010000081">
    <property type="protein sequence ID" value="KAK0433427.1"/>
    <property type="molecule type" value="Genomic_DNA"/>
</dbReference>
<name>A0AA39MGG7_9AGAR</name>
<keyword evidence="1" id="KW-1133">Transmembrane helix</keyword>
<protein>
    <submittedName>
        <fullName evidence="2">Uncharacterized protein</fullName>
    </submittedName>
</protein>
<evidence type="ECO:0000313" key="3">
    <source>
        <dbReference type="Proteomes" id="UP001175226"/>
    </source>
</evidence>
<evidence type="ECO:0000256" key="1">
    <source>
        <dbReference type="SAM" id="Phobius"/>
    </source>
</evidence>
<comment type="caution">
    <text evidence="2">The sequence shown here is derived from an EMBL/GenBank/DDBJ whole genome shotgun (WGS) entry which is preliminary data.</text>
</comment>
<evidence type="ECO:0000313" key="2">
    <source>
        <dbReference type="EMBL" id="KAK0433427.1"/>
    </source>
</evidence>
<keyword evidence="1" id="KW-0472">Membrane</keyword>
<dbReference type="Proteomes" id="UP001175226">
    <property type="component" value="Unassembled WGS sequence"/>
</dbReference>
<dbReference type="AlphaFoldDB" id="A0AA39MGG7"/>
<keyword evidence="3" id="KW-1185">Reference proteome</keyword>
<organism evidence="2 3">
    <name type="scientific">Armillaria borealis</name>
    <dbReference type="NCBI Taxonomy" id="47425"/>
    <lineage>
        <taxon>Eukaryota</taxon>
        <taxon>Fungi</taxon>
        <taxon>Dikarya</taxon>
        <taxon>Basidiomycota</taxon>
        <taxon>Agaricomycotina</taxon>
        <taxon>Agaricomycetes</taxon>
        <taxon>Agaricomycetidae</taxon>
        <taxon>Agaricales</taxon>
        <taxon>Marasmiineae</taxon>
        <taxon>Physalacriaceae</taxon>
        <taxon>Armillaria</taxon>
    </lineage>
</organism>
<proteinExistence type="predicted"/>
<reference evidence="2" key="1">
    <citation type="submission" date="2023-06" db="EMBL/GenBank/DDBJ databases">
        <authorList>
            <consortium name="Lawrence Berkeley National Laboratory"/>
            <person name="Ahrendt S."/>
            <person name="Sahu N."/>
            <person name="Indic B."/>
            <person name="Wong-Bajracharya J."/>
            <person name="Merenyi Z."/>
            <person name="Ke H.-M."/>
            <person name="Monk M."/>
            <person name="Kocsube S."/>
            <person name="Drula E."/>
            <person name="Lipzen A."/>
            <person name="Balint B."/>
            <person name="Henrissat B."/>
            <person name="Andreopoulos B."/>
            <person name="Martin F.M."/>
            <person name="Harder C.B."/>
            <person name="Rigling D."/>
            <person name="Ford K.L."/>
            <person name="Foster G.D."/>
            <person name="Pangilinan J."/>
            <person name="Papanicolaou A."/>
            <person name="Barry K."/>
            <person name="LaButti K."/>
            <person name="Viragh M."/>
            <person name="Koriabine M."/>
            <person name="Yan M."/>
            <person name="Riley R."/>
            <person name="Champramary S."/>
            <person name="Plett K.L."/>
            <person name="Tsai I.J."/>
            <person name="Slot J."/>
            <person name="Sipos G."/>
            <person name="Plett J."/>
            <person name="Nagy L.G."/>
            <person name="Grigoriev I.V."/>
        </authorList>
    </citation>
    <scope>NUCLEOTIDE SEQUENCE</scope>
    <source>
        <strain evidence="2">FPL87.14</strain>
    </source>
</reference>
<feature type="transmembrane region" description="Helical" evidence="1">
    <location>
        <begin position="105"/>
        <end position="122"/>
    </location>
</feature>
<sequence length="125" mass="13936">MRISAMGRFMIITAIGGMRTATCGEFQLGKVTTLPEVRTMMRRISSLVTHASLLEVFCLFGGGGCGETGMSSYAYVREPPRIFRIWSLPVSGSDVVGSRRARNSFFLLMNKICLLIIVYQVVEMW</sequence>
<gene>
    <name evidence="2" type="ORF">EV421DRAFT_1432690</name>
</gene>